<dbReference type="EMBL" id="BQNB010015084">
    <property type="protein sequence ID" value="GJT35834.1"/>
    <property type="molecule type" value="Genomic_DNA"/>
</dbReference>
<reference evidence="1" key="2">
    <citation type="submission" date="2022-01" db="EMBL/GenBank/DDBJ databases">
        <authorList>
            <person name="Yamashiro T."/>
            <person name="Shiraishi A."/>
            <person name="Satake H."/>
            <person name="Nakayama K."/>
        </authorList>
    </citation>
    <scope>NUCLEOTIDE SEQUENCE</scope>
</reference>
<keyword evidence="2" id="KW-1185">Reference proteome</keyword>
<proteinExistence type="predicted"/>
<name>A0ABQ5DFJ8_9ASTR</name>
<comment type="caution">
    <text evidence="1">The sequence shown here is derived from an EMBL/GenBank/DDBJ whole genome shotgun (WGS) entry which is preliminary data.</text>
</comment>
<evidence type="ECO:0000313" key="1">
    <source>
        <dbReference type="EMBL" id="GJT35834.1"/>
    </source>
</evidence>
<evidence type="ECO:0000313" key="2">
    <source>
        <dbReference type="Proteomes" id="UP001151760"/>
    </source>
</evidence>
<gene>
    <name evidence="1" type="ORF">Tco_0926253</name>
</gene>
<organism evidence="1 2">
    <name type="scientific">Tanacetum coccineum</name>
    <dbReference type="NCBI Taxonomy" id="301880"/>
    <lineage>
        <taxon>Eukaryota</taxon>
        <taxon>Viridiplantae</taxon>
        <taxon>Streptophyta</taxon>
        <taxon>Embryophyta</taxon>
        <taxon>Tracheophyta</taxon>
        <taxon>Spermatophyta</taxon>
        <taxon>Magnoliopsida</taxon>
        <taxon>eudicotyledons</taxon>
        <taxon>Gunneridae</taxon>
        <taxon>Pentapetalae</taxon>
        <taxon>asterids</taxon>
        <taxon>campanulids</taxon>
        <taxon>Asterales</taxon>
        <taxon>Asteraceae</taxon>
        <taxon>Asteroideae</taxon>
        <taxon>Anthemideae</taxon>
        <taxon>Anthemidinae</taxon>
        <taxon>Tanacetum</taxon>
    </lineage>
</organism>
<reference evidence="1" key="1">
    <citation type="journal article" date="2022" name="Int. J. Mol. Sci.">
        <title>Draft Genome of Tanacetum Coccineum: Genomic Comparison of Closely Related Tanacetum-Family Plants.</title>
        <authorList>
            <person name="Yamashiro T."/>
            <person name="Shiraishi A."/>
            <person name="Nakayama K."/>
            <person name="Satake H."/>
        </authorList>
    </citation>
    <scope>NUCLEOTIDE SEQUENCE</scope>
</reference>
<sequence length="94" mass="10443">MSNTSNNLQTKKSSALHNAIMEVGNDGTPQQPRAKEKETYATVSEETHKWINVEAEVVQIILIVIDNDIYSTVDACPNAMETWNVTPPNWVAAE</sequence>
<accession>A0ABQ5DFJ8</accession>
<dbReference type="Proteomes" id="UP001151760">
    <property type="component" value="Unassembled WGS sequence"/>
</dbReference>
<protein>
    <submittedName>
        <fullName evidence="1">Uncharacterized protein</fullName>
    </submittedName>
</protein>